<feature type="non-terminal residue" evidence="13">
    <location>
        <position position="1"/>
    </location>
</feature>
<dbReference type="PANTHER" id="PTHR44390:SF1">
    <property type="entry name" value="CENTROSOMAL PROTEIN OF 41 KDA"/>
    <property type="match status" value="1"/>
</dbReference>
<evidence type="ECO:0000256" key="8">
    <source>
        <dbReference type="ARBA" id="ARBA00023212"/>
    </source>
</evidence>
<keyword evidence="5" id="KW-0970">Cilium biogenesis/degradation</keyword>
<dbReference type="GO" id="GO:0015031">
    <property type="term" value="P:protein transport"/>
    <property type="evidence" value="ECO:0007669"/>
    <property type="project" value="UniProtKB-KW"/>
</dbReference>
<dbReference type="InterPro" id="IPR001763">
    <property type="entry name" value="Rhodanese-like_dom"/>
</dbReference>
<evidence type="ECO:0000256" key="1">
    <source>
        <dbReference type="ARBA" id="ARBA00004120"/>
    </source>
</evidence>
<evidence type="ECO:0000256" key="4">
    <source>
        <dbReference type="ARBA" id="ARBA00022490"/>
    </source>
</evidence>
<dbReference type="InterPro" id="IPR036873">
    <property type="entry name" value="Rhodanese-like_dom_sf"/>
</dbReference>
<feature type="region of interest" description="Disordered" evidence="11">
    <location>
        <begin position="82"/>
        <end position="132"/>
    </location>
</feature>
<feature type="region of interest" description="Disordered" evidence="11">
    <location>
        <begin position="381"/>
        <end position="413"/>
    </location>
</feature>
<dbReference type="OrthoDB" id="70250at2759"/>
<keyword evidence="14" id="KW-1185">Reference proteome</keyword>
<keyword evidence="8" id="KW-0206">Cytoskeleton</keyword>
<feature type="domain" description="Rhodanese" evidence="12">
    <location>
        <begin position="172"/>
        <end position="269"/>
    </location>
</feature>
<protein>
    <submittedName>
        <fullName evidence="13">Centrosomal protein of 41 kDa isoform X1</fullName>
    </submittedName>
</protein>
<feature type="compositionally biased region" description="Polar residues" evidence="11">
    <location>
        <begin position="106"/>
        <end position="115"/>
    </location>
</feature>
<keyword evidence="9" id="KW-0966">Cell projection</keyword>
<dbReference type="AlphaFoldDB" id="A0A8J4TMJ1"/>
<evidence type="ECO:0000313" key="13">
    <source>
        <dbReference type="EMBL" id="KAF5893479.1"/>
    </source>
</evidence>
<dbReference type="Proteomes" id="UP000727407">
    <property type="component" value="Unassembled WGS sequence"/>
</dbReference>
<dbReference type="CDD" id="cd00158">
    <property type="entry name" value="RHOD"/>
    <property type="match status" value="2"/>
</dbReference>
<keyword evidence="7" id="KW-0969">Cilium</keyword>
<evidence type="ECO:0000259" key="12">
    <source>
        <dbReference type="PROSITE" id="PS50206"/>
    </source>
</evidence>
<evidence type="ECO:0000256" key="10">
    <source>
        <dbReference type="ARBA" id="ARBA00038465"/>
    </source>
</evidence>
<dbReference type="InterPro" id="IPR051889">
    <property type="entry name" value="CEP41"/>
</dbReference>
<reference evidence="13" key="1">
    <citation type="submission" date="2020-07" db="EMBL/GenBank/DDBJ databases">
        <title>Clarias magur genome sequencing, assembly and annotation.</title>
        <authorList>
            <person name="Kushwaha B."/>
            <person name="Kumar R."/>
            <person name="Das P."/>
            <person name="Joshi C.G."/>
            <person name="Kumar D."/>
            <person name="Nagpure N.S."/>
            <person name="Pandey M."/>
            <person name="Agarwal S."/>
            <person name="Srivastava S."/>
            <person name="Singh M."/>
            <person name="Sahoo L."/>
            <person name="Jayasankar P."/>
            <person name="Meher P.K."/>
            <person name="Koringa P.G."/>
            <person name="Iquebal M.A."/>
            <person name="Das S.P."/>
            <person name="Bit A."/>
            <person name="Patnaik S."/>
            <person name="Patel N."/>
            <person name="Shah T.M."/>
            <person name="Hinsu A."/>
            <person name="Jena J.K."/>
        </authorList>
    </citation>
    <scope>NUCLEOTIDE SEQUENCE</scope>
    <source>
        <strain evidence="13">CIFAMagur01</strain>
        <tissue evidence="13">Testis</tissue>
    </source>
</reference>
<dbReference type="Pfam" id="PF00581">
    <property type="entry name" value="Rhodanese"/>
    <property type="match status" value="2"/>
</dbReference>
<evidence type="ECO:0000256" key="9">
    <source>
        <dbReference type="ARBA" id="ARBA00023273"/>
    </source>
</evidence>
<evidence type="ECO:0000256" key="3">
    <source>
        <dbReference type="ARBA" id="ARBA00022448"/>
    </source>
</evidence>
<evidence type="ECO:0000256" key="7">
    <source>
        <dbReference type="ARBA" id="ARBA00023069"/>
    </source>
</evidence>
<evidence type="ECO:0000256" key="6">
    <source>
        <dbReference type="ARBA" id="ARBA00022927"/>
    </source>
</evidence>
<comment type="similarity">
    <text evidence="10">Belongs to the CEP41 family.</text>
</comment>
<dbReference type="EMBL" id="QNUK01000432">
    <property type="protein sequence ID" value="KAF5893479.1"/>
    <property type="molecule type" value="Genomic_DNA"/>
</dbReference>
<accession>A0A8J4TMJ1</accession>
<comment type="caution">
    <text evidence="13">The sequence shown here is derived from an EMBL/GenBank/DDBJ whole genome shotgun (WGS) entry which is preliminary data.</text>
</comment>
<evidence type="ECO:0000256" key="11">
    <source>
        <dbReference type="SAM" id="MobiDB-lite"/>
    </source>
</evidence>
<dbReference type="Gene3D" id="3.40.250.10">
    <property type="entry name" value="Rhodanese-like domain"/>
    <property type="match status" value="2"/>
</dbReference>
<dbReference type="GO" id="GO:0060271">
    <property type="term" value="P:cilium assembly"/>
    <property type="evidence" value="ECO:0007669"/>
    <property type="project" value="TreeGrafter"/>
</dbReference>
<comment type="subcellular location">
    <subcellularLocation>
        <location evidence="1">Cytoplasm</location>
        <location evidence="1">Cytoskeleton</location>
        <location evidence="1">Cilium basal body</location>
    </subcellularLocation>
    <subcellularLocation>
        <location evidence="2">Cytoplasm</location>
        <location evidence="2">Cytoskeleton</location>
        <location evidence="2">Microtubule organizing center</location>
        <location evidence="2">Centrosome</location>
    </subcellularLocation>
</comment>
<keyword evidence="3" id="KW-0813">Transport</keyword>
<evidence type="ECO:0000256" key="2">
    <source>
        <dbReference type="ARBA" id="ARBA00004300"/>
    </source>
</evidence>
<dbReference type="PROSITE" id="PS50206">
    <property type="entry name" value="RHODANESE_3"/>
    <property type="match status" value="2"/>
</dbReference>
<dbReference type="GO" id="GO:0005813">
    <property type="term" value="C:centrosome"/>
    <property type="evidence" value="ECO:0007669"/>
    <property type="project" value="UniProtKB-SubCell"/>
</dbReference>
<dbReference type="SMART" id="SM00450">
    <property type="entry name" value="RHOD"/>
    <property type="match status" value="2"/>
</dbReference>
<evidence type="ECO:0000313" key="14">
    <source>
        <dbReference type="Proteomes" id="UP000727407"/>
    </source>
</evidence>
<dbReference type="GO" id="GO:0036064">
    <property type="term" value="C:ciliary basal body"/>
    <property type="evidence" value="ECO:0007669"/>
    <property type="project" value="TreeGrafter"/>
</dbReference>
<sequence>MSAKRSMGDAEYLKKRIPSNPKYQHVKTRLDTGLSLTKYMERVEEIRRNYRYKKDEVFKRLKVSTFAQMVLQVASVSDLNESVMDEMPTPEDVSESAVGDRLPVHTGSSSHSSPQPLTPADGNEPSDTAFSPRSTLQSVISGVGELDLDKEVVRSVTPPPPSAPCAAQRPYPDCPYLLLDVRDRELYEQCHIISAHSYPIATLSRTMNPYTKEVLEYRNVPGKIIILYDEDERIASQAATTMCERGFENLFMLSGGLKVIAQKFPEGITTGSFPAACLTSPTGPSGRKLAALHRTPQPAENKWRFAFEDLNKIQHYLDEVLIPSETSSFSLTKYMERLEEIRRNYRYKKDEVFRRFKVSTFAQMVLQVASVSDLNENIIDNVPRPKDGCESAGGDRLSEHTDGSSHSSPQLVTLADGKDPSDLAFSPRSTLQSVISGVGELDLDKEVVRSVTPPPPSAPCAAQRPYPDCPYLLLDVRDRELYEQCHIISAHSYPYTMLLRTMNPYTKEVLSYRNVKGKIIILYDEDERIASQAATTMCKRGFENLFMLSGGLKVIAQKFPEGMTTGSFPTSCLMCLTGHLRRKLAALHRTPEPAENKWRFTSEDLNKVQHYLEEVLIPSSETS</sequence>
<organism evidence="13 14">
    <name type="scientific">Clarias magur</name>
    <name type="common">Asian catfish</name>
    <name type="synonym">Macropteronotus magur</name>
    <dbReference type="NCBI Taxonomy" id="1594786"/>
    <lineage>
        <taxon>Eukaryota</taxon>
        <taxon>Metazoa</taxon>
        <taxon>Chordata</taxon>
        <taxon>Craniata</taxon>
        <taxon>Vertebrata</taxon>
        <taxon>Euteleostomi</taxon>
        <taxon>Actinopterygii</taxon>
        <taxon>Neopterygii</taxon>
        <taxon>Teleostei</taxon>
        <taxon>Ostariophysi</taxon>
        <taxon>Siluriformes</taxon>
        <taxon>Clariidae</taxon>
        <taxon>Clarias</taxon>
    </lineage>
</organism>
<feature type="domain" description="Rhodanese" evidence="12">
    <location>
        <begin position="467"/>
        <end position="564"/>
    </location>
</feature>
<dbReference type="PANTHER" id="PTHR44390">
    <property type="entry name" value="CENTROSOMAL PROTEIN OF 41 KDA"/>
    <property type="match status" value="1"/>
</dbReference>
<dbReference type="SUPFAM" id="SSF52821">
    <property type="entry name" value="Rhodanese/Cell cycle control phosphatase"/>
    <property type="match status" value="2"/>
</dbReference>
<keyword evidence="6" id="KW-0653">Protein transport</keyword>
<gene>
    <name evidence="13" type="primary">cep41</name>
    <name evidence="13" type="ORF">DAT39_016829</name>
</gene>
<proteinExistence type="inferred from homology"/>
<evidence type="ECO:0000256" key="5">
    <source>
        <dbReference type="ARBA" id="ARBA00022794"/>
    </source>
</evidence>
<keyword evidence="4" id="KW-0963">Cytoplasm</keyword>
<name>A0A8J4TMJ1_CLAMG</name>